<evidence type="ECO:0000259" key="6">
    <source>
        <dbReference type="PROSITE" id="PS50850"/>
    </source>
</evidence>
<feature type="transmembrane region" description="Helical" evidence="5">
    <location>
        <begin position="277"/>
        <end position="295"/>
    </location>
</feature>
<dbReference type="PROSITE" id="PS00216">
    <property type="entry name" value="SUGAR_TRANSPORT_1"/>
    <property type="match status" value="1"/>
</dbReference>
<keyword evidence="2 5" id="KW-0812">Transmembrane</keyword>
<keyword evidence="3 5" id="KW-1133">Transmembrane helix</keyword>
<gene>
    <name evidence="7" type="ORF">A2918_00060</name>
</gene>
<feature type="transmembrane region" description="Helical" evidence="5">
    <location>
        <begin position="372"/>
        <end position="391"/>
    </location>
</feature>
<dbReference type="Gene3D" id="1.20.1250.20">
    <property type="entry name" value="MFS general substrate transporter like domains"/>
    <property type="match status" value="2"/>
</dbReference>
<feature type="transmembrane region" description="Helical" evidence="5">
    <location>
        <begin position="139"/>
        <end position="159"/>
    </location>
</feature>
<dbReference type="STRING" id="1802694.A2918_00060"/>
<dbReference type="GO" id="GO:0016020">
    <property type="term" value="C:membrane"/>
    <property type="evidence" value="ECO:0007669"/>
    <property type="project" value="UniProtKB-SubCell"/>
</dbReference>
<sequence>MCVTSVRNIILLGLTSLLADFSSEMVVPILPFFIQAVGGGGIAIGLIFGVGDAVAALLKVFSGYWADRTRKYKLFVFGGYLFSAAAKFLYPFANSWSQVSAIRPIERMGKGFRDAPRDAIVSESVPHERRGWGFGVQRAMDSVGALAGSVFVFVLFLYLDFPFQKIFFVSALVALLAVIPIFFVKVPAELRLNHRKKVSFEKLSSEAKRFIMIATLFAFSNFSVAFFVLKAQLSFTDLSQRQALAIALVVYIIFNIFDAGFSRPAGALSDRVGRKKIIFTSYLIFSAVSLGFLVLSLNSPALPVSFIILAGLFAMYGLFKAFVDASQRAFISDLSEVEIRGTALGTFETFTGLAAIPAGLIAGALWNVNPVYTFTYGLGLSLIAAIVLLVATSK</sequence>
<dbReference type="InterPro" id="IPR020846">
    <property type="entry name" value="MFS_dom"/>
</dbReference>
<feature type="transmembrane region" description="Helical" evidence="5">
    <location>
        <begin position="241"/>
        <end position="257"/>
    </location>
</feature>
<comment type="subcellular location">
    <subcellularLocation>
        <location evidence="1">Membrane</location>
        <topology evidence="1">Multi-pass membrane protein</topology>
    </subcellularLocation>
</comment>
<evidence type="ECO:0000313" key="7">
    <source>
        <dbReference type="EMBL" id="OGN22303.1"/>
    </source>
</evidence>
<dbReference type="PANTHER" id="PTHR23518">
    <property type="entry name" value="C-METHYLTRANSFERASE"/>
    <property type="match status" value="1"/>
</dbReference>
<name>A0A1F8GAF3_9BACT</name>
<evidence type="ECO:0000313" key="8">
    <source>
        <dbReference type="Proteomes" id="UP000178227"/>
    </source>
</evidence>
<accession>A0A1F8GAF3</accession>
<feature type="transmembrane region" description="Helical" evidence="5">
    <location>
        <begin position="165"/>
        <end position="188"/>
    </location>
</feature>
<feature type="transmembrane region" description="Helical" evidence="5">
    <location>
        <begin position="344"/>
        <end position="366"/>
    </location>
</feature>
<proteinExistence type="predicted"/>
<evidence type="ECO:0000256" key="4">
    <source>
        <dbReference type="ARBA" id="ARBA00023136"/>
    </source>
</evidence>
<evidence type="ECO:0000256" key="5">
    <source>
        <dbReference type="SAM" id="Phobius"/>
    </source>
</evidence>
<protein>
    <recommendedName>
        <fullName evidence="6">Major facilitator superfamily (MFS) profile domain-containing protein</fullName>
    </recommendedName>
</protein>
<dbReference type="Proteomes" id="UP000178227">
    <property type="component" value="Unassembled WGS sequence"/>
</dbReference>
<dbReference type="EMBL" id="MGKI01000012">
    <property type="protein sequence ID" value="OGN22303.1"/>
    <property type="molecule type" value="Genomic_DNA"/>
</dbReference>
<feature type="transmembrane region" description="Helical" evidence="5">
    <location>
        <begin position="209"/>
        <end position="229"/>
    </location>
</feature>
<dbReference type="InterPro" id="IPR005829">
    <property type="entry name" value="Sugar_transporter_CS"/>
</dbReference>
<keyword evidence="4 5" id="KW-0472">Membrane</keyword>
<reference evidence="7 8" key="1">
    <citation type="journal article" date="2016" name="Nat. Commun.">
        <title>Thousands of microbial genomes shed light on interconnected biogeochemical processes in an aquifer system.</title>
        <authorList>
            <person name="Anantharaman K."/>
            <person name="Brown C.T."/>
            <person name="Hug L.A."/>
            <person name="Sharon I."/>
            <person name="Castelle C.J."/>
            <person name="Probst A.J."/>
            <person name="Thomas B.C."/>
            <person name="Singh A."/>
            <person name="Wilkins M.J."/>
            <person name="Karaoz U."/>
            <person name="Brodie E.L."/>
            <person name="Williams K.H."/>
            <person name="Hubbard S.S."/>
            <person name="Banfield J.F."/>
        </authorList>
    </citation>
    <scope>NUCLEOTIDE SEQUENCE [LARGE SCALE GENOMIC DNA]</scope>
</reference>
<feature type="domain" description="Major facilitator superfamily (MFS) profile" evidence="6">
    <location>
        <begin position="8"/>
        <end position="394"/>
    </location>
</feature>
<dbReference type="CDD" id="cd17370">
    <property type="entry name" value="MFS_MJ1317_like"/>
    <property type="match status" value="1"/>
</dbReference>
<dbReference type="PANTHER" id="PTHR23518:SF2">
    <property type="entry name" value="MAJOR FACILITATOR SUPERFAMILY TRANSPORTER"/>
    <property type="match status" value="1"/>
</dbReference>
<dbReference type="Pfam" id="PF07690">
    <property type="entry name" value="MFS_1"/>
    <property type="match status" value="1"/>
</dbReference>
<organism evidence="7 8">
    <name type="scientific">Candidatus Yanofskybacteria bacterium RIFCSPLOWO2_01_FULL_42_49</name>
    <dbReference type="NCBI Taxonomy" id="1802694"/>
    <lineage>
        <taxon>Bacteria</taxon>
        <taxon>Candidatus Yanofskyibacteriota</taxon>
    </lineage>
</organism>
<dbReference type="GO" id="GO:0022857">
    <property type="term" value="F:transmembrane transporter activity"/>
    <property type="evidence" value="ECO:0007669"/>
    <property type="project" value="InterPro"/>
</dbReference>
<evidence type="ECO:0000256" key="1">
    <source>
        <dbReference type="ARBA" id="ARBA00004141"/>
    </source>
</evidence>
<comment type="caution">
    <text evidence="7">The sequence shown here is derived from an EMBL/GenBank/DDBJ whole genome shotgun (WGS) entry which is preliminary data.</text>
</comment>
<dbReference type="InterPro" id="IPR011701">
    <property type="entry name" value="MFS"/>
</dbReference>
<dbReference type="AlphaFoldDB" id="A0A1F8GAF3"/>
<evidence type="ECO:0000256" key="2">
    <source>
        <dbReference type="ARBA" id="ARBA00022692"/>
    </source>
</evidence>
<evidence type="ECO:0000256" key="3">
    <source>
        <dbReference type="ARBA" id="ARBA00022989"/>
    </source>
</evidence>
<dbReference type="PROSITE" id="PS50850">
    <property type="entry name" value="MFS"/>
    <property type="match status" value="1"/>
</dbReference>
<feature type="transmembrane region" description="Helical" evidence="5">
    <location>
        <begin position="33"/>
        <end position="61"/>
    </location>
</feature>
<dbReference type="SUPFAM" id="SSF103473">
    <property type="entry name" value="MFS general substrate transporter"/>
    <property type="match status" value="1"/>
</dbReference>
<dbReference type="InterPro" id="IPR036259">
    <property type="entry name" value="MFS_trans_sf"/>
</dbReference>
<feature type="transmembrane region" description="Helical" evidence="5">
    <location>
        <begin position="301"/>
        <end position="323"/>
    </location>
</feature>